<gene>
    <name evidence="1" type="ORF">BV22DRAFT_941908</name>
</gene>
<sequence length="197" mass="21608">MMSDDTSLVFGSMLRPIRQAIASHYALGYGDNEVYVFPKPGSNPMSAPERASVLLYFAAALADPLLACEVIRLGADVDQESEGVTPLQVAVSKMAWVYTEVPCRPSSDAESLNGNKTQDDPDMLYFTEKQNLLKRFQHVATSFIEQHADVNRSKDGLTPLHGACQAHSWELIALLLRHGADTSSLSTPTPDHSFLRT</sequence>
<evidence type="ECO:0000313" key="1">
    <source>
        <dbReference type="EMBL" id="KAH7916972.1"/>
    </source>
</evidence>
<proteinExistence type="predicted"/>
<protein>
    <submittedName>
        <fullName evidence="1">Uncharacterized protein</fullName>
    </submittedName>
</protein>
<reference evidence="1" key="1">
    <citation type="journal article" date="2021" name="New Phytol.">
        <title>Evolutionary innovations through gain and loss of genes in the ectomycorrhizal Boletales.</title>
        <authorList>
            <person name="Wu G."/>
            <person name="Miyauchi S."/>
            <person name="Morin E."/>
            <person name="Kuo A."/>
            <person name="Drula E."/>
            <person name="Varga T."/>
            <person name="Kohler A."/>
            <person name="Feng B."/>
            <person name="Cao Y."/>
            <person name="Lipzen A."/>
            <person name="Daum C."/>
            <person name="Hundley H."/>
            <person name="Pangilinan J."/>
            <person name="Johnson J."/>
            <person name="Barry K."/>
            <person name="LaButti K."/>
            <person name="Ng V."/>
            <person name="Ahrendt S."/>
            <person name="Min B."/>
            <person name="Choi I.G."/>
            <person name="Park H."/>
            <person name="Plett J.M."/>
            <person name="Magnuson J."/>
            <person name="Spatafora J.W."/>
            <person name="Nagy L.G."/>
            <person name="Henrissat B."/>
            <person name="Grigoriev I.V."/>
            <person name="Yang Z.L."/>
            <person name="Xu J."/>
            <person name="Martin F.M."/>
        </authorList>
    </citation>
    <scope>NUCLEOTIDE SEQUENCE</scope>
    <source>
        <strain evidence="1">KUC20120723A-06</strain>
    </source>
</reference>
<accession>A0ACB8AUE4</accession>
<organism evidence="1 2">
    <name type="scientific">Leucogyrophana mollusca</name>
    <dbReference type="NCBI Taxonomy" id="85980"/>
    <lineage>
        <taxon>Eukaryota</taxon>
        <taxon>Fungi</taxon>
        <taxon>Dikarya</taxon>
        <taxon>Basidiomycota</taxon>
        <taxon>Agaricomycotina</taxon>
        <taxon>Agaricomycetes</taxon>
        <taxon>Agaricomycetidae</taxon>
        <taxon>Boletales</taxon>
        <taxon>Boletales incertae sedis</taxon>
        <taxon>Leucogyrophana</taxon>
    </lineage>
</organism>
<dbReference type="Proteomes" id="UP000790709">
    <property type="component" value="Unassembled WGS sequence"/>
</dbReference>
<keyword evidence="2" id="KW-1185">Reference proteome</keyword>
<dbReference type="EMBL" id="MU267395">
    <property type="protein sequence ID" value="KAH7916972.1"/>
    <property type="molecule type" value="Genomic_DNA"/>
</dbReference>
<evidence type="ECO:0000313" key="2">
    <source>
        <dbReference type="Proteomes" id="UP000790709"/>
    </source>
</evidence>
<comment type="caution">
    <text evidence="1">The sequence shown here is derived from an EMBL/GenBank/DDBJ whole genome shotgun (WGS) entry which is preliminary data.</text>
</comment>
<name>A0ACB8AUE4_9AGAM</name>